<evidence type="ECO:0000313" key="3">
    <source>
        <dbReference type="EMBL" id="OIN89819.1"/>
    </source>
</evidence>
<reference evidence="3 4" key="1">
    <citation type="journal article" date="2016" name="Environ. Microbiol.">
        <title>Genomic resolution of a cold subsurface aquifer community provides metabolic insights for novel microbes adapted to high CO concentrations.</title>
        <authorList>
            <person name="Probst A.J."/>
            <person name="Castelle C.J."/>
            <person name="Singh A."/>
            <person name="Brown C.T."/>
            <person name="Anantharaman K."/>
            <person name="Sharon I."/>
            <person name="Hug L.A."/>
            <person name="Burstein D."/>
            <person name="Emerson J.B."/>
            <person name="Thomas B.C."/>
            <person name="Banfield J.F."/>
        </authorList>
    </citation>
    <scope>NUCLEOTIDE SEQUENCE [LARGE SCALE GENOMIC DNA]</scope>
    <source>
        <strain evidence="3">CG1_02_47_37</strain>
    </source>
</reference>
<accession>A0A1J4RR14</accession>
<dbReference type="Pfam" id="PF05016">
    <property type="entry name" value="ParE_toxin"/>
    <property type="match status" value="1"/>
</dbReference>
<dbReference type="PANTHER" id="PTHR35601">
    <property type="entry name" value="TOXIN RELE"/>
    <property type="match status" value="1"/>
</dbReference>
<comment type="similarity">
    <text evidence="1">Belongs to the RelE toxin family.</text>
</comment>
<dbReference type="Proteomes" id="UP000183144">
    <property type="component" value="Unassembled WGS sequence"/>
</dbReference>
<dbReference type="InterPro" id="IPR007712">
    <property type="entry name" value="RelE/ParE_toxin"/>
</dbReference>
<dbReference type="STRING" id="1805034.AUJ59_00635"/>
<evidence type="ECO:0000313" key="4">
    <source>
        <dbReference type="Proteomes" id="UP000183144"/>
    </source>
</evidence>
<keyword evidence="2" id="KW-1277">Toxin-antitoxin system</keyword>
<evidence type="ECO:0000256" key="2">
    <source>
        <dbReference type="ARBA" id="ARBA00022649"/>
    </source>
</evidence>
<evidence type="ECO:0008006" key="5">
    <source>
        <dbReference type="Google" id="ProtNLM"/>
    </source>
</evidence>
<dbReference type="InterPro" id="IPR035093">
    <property type="entry name" value="RelE/ParE_toxin_dom_sf"/>
</dbReference>
<gene>
    <name evidence="3" type="ORF">AUJ59_00635</name>
</gene>
<dbReference type="AlphaFoldDB" id="A0A1J4RR14"/>
<organism evidence="3 4">
    <name type="scientific">Candidatus Beckwithbacteria bacterium CG1_02_47_37</name>
    <dbReference type="NCBI Taxonomy" id="1805034"/>
    <lineage>
        <taxon>Bacteria</taxon>
        <taxon>Candidatus Beckwithiibacteriota</taxon>
    </lineage>
</organism>
<evidence type="ECO:0000256" key="1">
    <source>
        <dbReference type="ARBA" id="ARBA00006226"/>
    </source>
</evidence>
<comment type="caution">
    <text evidence="3">The sequence shown here is derived from an EMBL/GenBank/DDBJ whole genome shotgun (WGS) entry which is preliminary data.</text>
</comment>
<dbReference type="Gene3D" id="3.30.2310.20">
    <property type="entry name" value="RelE-like"/>
    <property type="match status" value="1"/>
</dbReference>
<name>A0A1J4RR14_9BACT</name>
<dbReference type="SUPFAM" id="SSF143011">
    <property type="entry name" value="RelE-like"/>
    <property type="match status" value="1"/>
</dbReference>
<proteinExistence type="inferred from homology"/>
<dbReference type="PANTHER" id="PTHR35601:SF1">
    <property type="entry name" value="TOXIN RELE"/>
    <property type="match status" value="1"/>
</dbReference>
<sequence length="82" mass="9658">MKLVYSKDSIKSLKKLPQNKQKKIAIKLSFLKNNLQAGKALKGEFKGLFSLKVWPYRVIYELNDKQGWIIIHKIEHRQGVYK</sequence>
<dbReference type="EMBL" id="MNUI01000014">
    <property type="protein sequence ID" value="OIN89819.1"/>
    <property type="molecule type" value="Genomic_DNA"/>
</dbReference>
<protein>
    <recommendedName>
        <fullName evidence="5">Addiction module toxin RelE</fullName>
    </recommendedName>
</protein>